<dbReference type="Proteomes" id="UP000074382">
    <property type="component" value="Unassembled WGS sequence"/>
</dbReference>
<sequence length="239" mass="24318">MLWLTGCLGCAVAAALPSPPELRLRSLAAPCGLRPPLHSLGTSLYRRLAGRPGRSSRRRLRGCVDVCRTVAAELRCGSPPAAALATAVRDAEPPLAAELAGAAVLAEAGHDPVPALRAAARLPGASGLAWLAVCWQVAASDGAGLAAVVERLADGLAHEDALRRELDAQLAGARTTAVLLAGLPVAGLLMSGALGGSPLAFLLTTPAGLACLAAGVALDAAGLWWTRRLVHRVLRAVRT</sequence>
<accession>A0A147KGV8</accession>
<feature type="transmembrane region" description="Helical" evidence="6">
    <location>
        <begin position="200"/>
        <end position="225"/>
    </location>
</feature>
<dbReference type="OrthoDB" id="4337966at2"/>
<evidence type="ECO:0000256" key="3">
    <source>
        <dbReference type="ARBA" id="ARBA00022692"/>
    </source>
</evidence>
<comment type="caution">
    <text evidence="8">The sequence shown here is derived from an EMBL/GenBank/DDBJ whole genome shotgun (WGS) entry which is preliminary data.</text>
</comment>
<gene>
    <name evidence="8" type="ORF">AC529_11905</name>
</gene>
<evidence type="ECO:0000256" key="6">
    <source>
        <dbReference type="SAM" id="Phobius"/>
    </source>
</evidence>
<dbReference type="InterPro" id="IPR018076">
    <property type="entry name" value="T2SS_GspF_dom"/>
</dbReference>
<keyword evidence="5 6" id="KW-0472">Membrane</keyword>
<dbReference type="PATRIC" id="fig|665004.4.peg.1081"/>
<dbReference type="PANTHER" id="PTHR35007:SF4">
    <property type="entry name" value="CONSERVED TRANSMEMBRANE PROTEIN-RELATED"/>
    <property type="match status" value="1"/>
</dbReference>
<dbReference type="AlphaFoldDB" id="A0A147KGV8"/>
<reference evidence="9" key="1">
    <citation type="journal article" date="2017" name="Acta Aliment.">
        <title>Plant polysaccharide degrading enzyme system of Thermpbifida cellulosilytica TB100 revealed by de novo genome project data.</title>
        <authorList>
            <person name="Toth A."/>
            <person name="Baka E."/>
            <person name="Luzics S."/>
            <person name="Bata-Vidacs I."/>
            <person name="Nagy I."/>
            <person name="Balint B."/>
            <person name="Herceg R."/>
            <person name="Olasz F."/>
            <person name="Wilk T."/>
            <person name="Nagy T."/>
            <person name="Kriszt B."/>
            <person name="Nagy I."/>
            <person name="Kukolya J."/>
        </authorList>
    </citation>
    <scope>NUCLEOTIDE SEQUENCE [LARGE SCALE GENOMIC DNA]</scope>
    <source>
        <strain evidence="9">TB100</strain>
    </source>
</reference>
<protein>
    <recommendedName>
        <fullName evidence="7">Type II secretion system protein GspF domain-containing protein</fullName>
    </recommendedName>
</protein>
<dbReference type="EMBL" id="LGEM01000089">
    <property type="protein sequence ID" value="KUP96525.1"/>
    <property type="molecule type" value="Genomic_DNA"/>
</dbReference>
<name>A0A147KGV8_THECS</name>
<keyword evidence="4 6" id="KW-1133">Transmembrane helix</keyword>
<comment type="subcellular location">
    <subcellularLocation>
        <location evidence="1">Cell membrane</location>
        <topology evidence="1">Multi-pass membrane protein</topology>
    </subcellularLocation>
</comment>
<evidence type="ECO:0000256" key="4">
    <source>
        <dbReference type="ARBA" id="ARBA00022989"/>
    </source>
</evidence>
<evidence type="ECO:0000313" key="9">
    <source>
        <dbReference type="Proteomes" id="UP000074382"/>
    </source>
</evidence>
<dbReference type="PANTHER" id="PTHR35007">
    <property type="entry name" value="INTEGRAL MEMBRANE PROTEIN-RELATED"/>
    <property type="match status" value="1"/>
</dbReference>
<evidence type="ECO:0000256" key="1">
    <source>
        <dbReference type="ARBA" id="ARBA00004651"/>
    </source>
</evidence>
<dbReference type="GO" id="GO:0005886">
    <property type="term" value="C:plasma membrane"/>
    <property type="evidence" value="ECO:0007669"/>
    <property type="project" value="UniProtKB-SubCell"/>
</dbReference>
<keyword evidence="3 6" id="KW-0812">Transmembrane</keyword>
<keyword evidence="2" id="KW-1003">Cell membrane</keyword>
<proteinExistence type="predicted"/>
<evidence type="ECO:0000256" key="2">
    <source>
        <dbReference type="ARBA" id="ARBA00022475"/>
    </source>
</evidence>
<feature type="transmembrane region" description="Helical" evidence="6">
    <location>
        <begin position="170"/>
        <end position="194"/>
    </location>
</feature>
<evidence type="ECO:0000259" key="7">
    <source>
        <dbReference type="Pfam" id="PF00482"/>
    </source>
</evidence>
<keyword evidence="9" id="KW-1185">Reference proteome</keyword>
<organism evidence="8 9">
    <name type="scientific">Thermobifida cellulosilytica TB100</name>
    <dbReference type="NCBI Taxonomy" id="665004"/>
    <lineage>
        <taxon>Bacteria</taxon>
        <taxon>Bacillati</taxon>
        <taxon>Actinomycetota</taxon>
        <taxon>Actinomycetes</taxon>
        <taxon>Streptosporangiales</taxon>
        <taxon>Nocardiopsidaceae</taxon>
        <taxon>Thermobifida</taxon>
    </lineage>
</organism>
<dbReference type="Pfam" id="PF00482">
    <property type="entry name" value="T2SSF"/>
    <property type="match status" value="1"/>
</dbReference>
<evidence type="ECO:0000313" key="8">
    <source>
        <dbReference type="EMBL" id="KUP96525.1"/>
    </source>
</evidence>
<evidence type="ECO:0000256" key="5">
    <source>
        <dbReference type="ARBA" id="ARBA00023136"/>
    </source>
</evidence>
<feature type="domain" description="Type II secretion system protein GspF" evidence="7">
    <location>
        <begin position="67"/>
        <end position="190"/>
    </location>
</feature>
<dbReference type="STRING" id="665004.AC529_11905"/>